<dbReference type="OrthoDB" id="8481769at2"/>
<dbReference type="InterPro" id="IPR027417">
    <property type="entry name" value="P-loop_NTPase"/>
</dbReference>
<name>A0A238KA89_9RHOB</name>
<dbReference type="EMBL" id="FXYD01000003">
    <property type="protein sequence ID" value="SMX39735.1"/>
    <property type="molecule type" value="Genomic_DNA"/>
</dbReference>
<dbReference type="AlphaFoldDB" id="A0A238KA89"/>
<organism evidence="1 2">
    <name type="scientific">Octadecabacter ascidiaceicola</name>
    <dbReference type="NCBI Taxonomy" id="1655543"/>
    <lineage>
        <taxon>Bacteria</taxon>
        <taxon>Pseudomonadati</taxon>
        <taxon>Pseudomonadota</taxon>
        <taxon>Alphaproteobacteria</taxon>
        <taxon>Rhodobacterales</taxon>
        <taxon>Roseobacteraceae</taxon>
        <taxon>Octadecabacter</taxon>
    </lineage>
</organism>
<dbReference type="Proteomes" id="UP000203464">
    <property type="component" value="Unassembled WGS sequence"/>
</dbReference>
<proteinExistence type="predicted"/>
<reference evidence="2" key="1">
    <citation type="submission" date="2017-05" db="EMBL/GenBank/DDBJ databases">
        <authorList>
            <person name="Rodrigo-Torres L."/>
            <person name="Arahal R. D."/>
            <person name="Lucena T."/>
        </authorList>
    </citation>
    <scope>NUCLEOTIDE SEQUENCE [LARGE SCALE GENOMIC DNA]</scope>
    <source>
        <strain evidence="2">CECT 8868</strain>
    </source>
</reference>
<accession>A0A238KA89</accession>
<protein>
    <recommendedName>
        <fullName evidence="3">Sulfotransferase family protein</fullName>
    </recommendedName>
</protein>
<dbReference type="SUPFAM" id="SSF52540">
    <property type="entry name" value="P-loop containing nucleoside triphosphate hydrolases"/>
    <property type="match status" value="1"/>
</dbReference>
<evidence type="ECO:0000313" key="2">
    <source>
        <dbReference type="Proteomes" id="UP000203464"/>
    </source>
</evidence>
<dbReference type="RefSeq" id="WP_143849613.1">
    <property type="nucleotide sequence ID" value="NZ_FXYD01000003.1"/>
</dbReference>
<keyword evidence="2" id="KW-1185">Reference proteome</keyword>
<evidence type="ECO:0008006" key="3">
    <source>
        <dbReference type="Google" id="ProtNLM"/>
    </source>
</evidence>
<gene>
    <name evidence="1" type="ORF">OCA8868_02104</name>
</gene>
<sequence length="303" mass="33872">MPSLPKSIALHIGAHKTASTHLQKVLKHNRKLLIDEGFAAYGPWYLRLKGRSLHSMFGLKGSGSAIPRRNAQDQLAFLAKGASRLVFSEENFVGVLRGPEGRVSFPLYSTASEKIEEFVEAVAPVKVELFLAVRNPAAFMASAYSQTLFGGAYIGPRTFRARNDWRQVDWADYVIRLRAIPGVGEIYVWRQEDYDATLRLIMRKMLRWKMGGKIEKIKDGRVHQGLSAAAVRQTLAWAQEGRTEKLAGTARDLFPINETNKPFKLYAASTLAESEAVYDAQMAQIEAMEGVTLLQRPNHPKQG</sequence>
<evidence type="ECO:0000313" key="1">
    <source>
        <dbReference type="EMBL" id="SMX39735.1"/>
    </source>
</evidence>